<dbReference type="SUPFAM" id="SSF52833">
    <property type="entry name" value="Thioredoxin-like"/>
    <property type="match status" value="1"/>
</dbReference>
<evidence type="ECO:0000313" key="2">
    <source>
        <dbReference type="Proteomes" id="UP000198397"/>
    </source>
</evidence>
<dbReference type="Gene3D" id="3.40.30.10">
    <property type="entry name" value="Glutaredoxin"/>
    <property type="match status" value="1"/>
</dbReference>
<dbReference type="Proteomes" id="UP000198397">
    <property type="component" value="Unassembled WGS sequence"/>
</dbReference>
<dbReference type="AlphaFoldDB" id="A0A238Y7Y6"/>
<accession>A0A238Y7Y6</accession>
<reference evidence="1 2" key="1">
    <citation type="submission" date="2017-06" db="EMBL/GenBank/DDBJ databases">
        <authorList>
            <person name="Kim H.J."/>
            <person name="Triplett B.A."/>
        </authorList>
    </citation>
    <scope>NUCLEOTIDE SEQUENCE [LARGE SCALE GENOMIC DNA]</scope>
    <source>
        <strain evidence="1 2">DSM 8800</strain>
    </source>
</reference>
<dbReference type="InterPro" id="IPR036249">
    <property type="entry name" value="Thioredoxin-like_sf"/>
</dbReference>
<dbReference type="EMBL" id="FZNQ01000031">
    <property type="protein sequence ID" value="SNR66459.1"/>
    <property type="molecule type" value="Genomic_DNA"/>
</dbReference>
<evidence type="ECO:0008006" key="3">
    <source>
        <dbReference type="Google" id="ProtNLM"/>
    </source>
</evidence>
<protein>
    <recommendedName>
        <fullName evidence="3">Thioredoxin</fullName>
    </recommendedName>
</protein>
<evidence type="ECO:0000313" key="1">
    <source>
        <dbReference type="EMBL" id="SNR66459.1"/>
    </source>
</evidence>
<keyword evidence="2" id="KW-1185">Reference proteome</keyword>
<organism evidence="1 2">
    <name type="scientific">Halorubrum vacuolatum</name>
    <name type="common">Natronobacterium vacuolatum</name>
    <dbReference type="NCBI Taxonomy" id="63740"/>
    <lineage>
        <taxon>Archaea</taxon>
        <taxon>Methanobacteriati</taxon>
        <taxon>Methanobacteriota</taxon>
        <taxon>Stenosarchaea group</taxon>
        <taxon>Halobacteria</taxon>
        <taxon>Halobacteriales</taxon>
        <taxon>Haloferacaceae</taxon>
        <taxon>Halorubrum</taxon>
    </lineage>
</organism>
<sequence>MSGCERCLVYVWREECEPCEVVSKALAGMVGGDDPPAAIPLAVYGPDDATVLYRSYDVVGAPTVFSTVDGRVDTTITGPADESKLTAAFEAFGGA</sequence>
<proteinExistence type="predicted"/>
<gene>
    <name evidence="1" type="ORF">SAMN06264855_13110</name>
</gene>
<name>A0A238Y7Y6_HALVU</name>